<evidence type="ECO:0000313" key="4">
    <source>
        <dbReference type="Proteomes" id="UP001549104"/>
    </source>
</evidence>
<organism evidence="3 4">
    <name type="scientific">Sporosarcina psychrophila</name>
    <name type="common">Bacillus psychrophilus</name>
    <dbReference type="NCBI Taxonomy" id="1476"/>
    <lineage>
        <taxon>Bacteria</taxon>
        <taxon>Bacillati</taxon>
        <taxon>Bacillota</taxon>
        <taxon>Bacilli</taxon>
        <taxon>Bacillales</taxon>
        <taxon>Caryophanaceae</taxon>
        <taxon>Sporosarcina</taxon>
    </lineage>
</organism>
<dbReference type="SUPFAM" id="SSF51679">
    <property type="entry name" value="Bacterial luciferase-like"/>
    <property type="match status" value="1"/>
</dbReference>
<dbReference type="Proteomes" id="UP001549104">
    <property type="component" value="Unassembled WGS sequence"/>
</dbReference>
<keyword evidence="4" id="KW-1185">Reference proteome</keyword>
<protein>
    <submittedName>
        <fullName evidence="3">Luciferase family oxidoreductase group 1</fullName>
    </submittedName>
</protein>
<dbReference type="Gene3D" id="3.20.20.30">
    <property type="entry name" value="Luciferase-like domain"/>
    <property type="match status" value="1"/>
</dbReference>
<gene>
    <name evidence="3" type="ORF">ABIC55_003008</name>
</gene>
<comment type="similarity">
    <text evidence="1">To bacterial alkanal monooxygenase alpha and beta chains.</text>
</comment>
<dbReference type="NCBIfam" id="TIGR03558">
    <property type="entry name" value="oxido_grp_1"/>
    <property type="match status" value="1"/>
</dbReference>
<proteinExistence type="predicted"/>
<comment type="caution">
    <text evidence="3">The sequence shown here is derived from an EMBL/GenBank/DDBJ whole genome shotgun (WGS) entry which is preliminary data.</text>
</comment>
<reference evidence="3 4" key="1">
    <citation type="submission" date="2024-06" db="EMBL/GenBank/DDBJ databases">
        <title>Sorghum-associated microbial communities from plants grown in Nebraska, USA.</title>
        <authorList>
            <person name="Schachtman D."/>
        </authorList>
    </citation>
    <scope>NUCLEOTIDE SEQUENCE [LARGE SCALE GENOMIC DNA]</scope>
    <source>
        <strain evidence="3 4">1288</strain>
    </source>
</reference>
<dbReference type="InterPro" id="IPR036661">
    <property type="entry name" value="Luciferase-like_sf"/>
</dbReference>
<dbReference type="Pfam" id="PF00296">
    <property type="entry name" value="Bac_luciferase"/>
    <property type="match status" value="1"/>
</dbReference>
<dbReference type="PANTHER" id="PTHR30137">
    <property type="entry name" value="LUCIFERASE-LIKE MONOOXYGENASE"/>
    <property type="match status" value="1"/>
</dbReference>
<evidence type="ECO:0000256" key="1">
    <source>
        <dbReference type="ARBA" id="ARBA00007789"/>
    </source>
</evidence>
<evidence type="ECO:0000259" key="2">
    <source>
        <dbReference type="Pfam" id="PF00296"/>
    </source>
</evidence>
<dbReference type="PANTHER" id="PTHR30137:SF6">
    <property type="entry name" value="LUCIFERASE-LIKE MONOOXYGENASE"/>
    <property type="match status" value="1"/>
</dbReference>
<dbReference type="InterPro" id="IPR050766">
    <property type="entry name" value="Bact_Lucif_Oxidored"/>
</dbReference>
<evidence type="ECO:0000313" key="3">
    <source>
        <dbReference type="EMBL" id="MET3657911.1"/>
    </source>
</evidence>
<dbReference type="EMBL" id="JBEPME010000004">
    <property type="protein sequence ID" value="MET3657911.1"/>
    <property type="molecule type" value="Genomic_DNA"/>
</dbReference>
<sequence length="338" mass="37296">MVADKIKKFNSIPLSVLDLSPINEGSNATQSFKNSAELAQHAEKLGFNRYWFAEHHNMPGIGSSATSVLIGHIAGVTKRIRVGSGGIMLPNHAPLVIAEQFGTLESIYPGRIDLGLGRAPGSDQATAYALRRTLQSTGDDFPEQLAELQAYFEPDRSARVRAFPGEGLDIPIWLLGSSGFSAQLAAQKGLPFSFASHFAPAYTLQALQLYHQNFKPSKFLKEPYAMLGINVIAAETDEKAQWLATSQQLQFLGITTGMPSQLKPPVDNINEYWSPQQQASIKQTLDPRTTIVGSPETVKRKLESFIQETRANELIINTQVYSHEERMRSYSIIADMMD</sequence>
<name>A0ABV2KA03_SPOPS</name>
<accession>A0ABV2KA03</accession>
<dbReference type="InterPro" id="IPR019949">
    <property type="entry name" value="CmoO-like"/>
</dbReference>
<dbReference type="InterPro" id="IPR011251">
    <property type="entry name" value="Luciferase-like_dom"/>
</dbReference>
<feature type="domain" description="Luciferase-like" evidence="2">
    <location>
        <begin position="16"/>
        <end position="309"/>
    </location>
</feature>
<dbReference type="RefSeq" id="WP_067206944.1">
    <property type="nucleotide sequence ID" value="NZ_CP014616.1"/>
</dbReference>